<dbReference type="Proteomes" id="UP001251849">
    <property type="component" value="Unassembled WGS sequence"/>
</dbReference>
<proteinExistence type="predicted"/>
<dbReference type="Pfam" id="PF04432">
    <property type="entry name" value="FrhB_FdhB_C"/>
    <property type="match status" value="1"/>
</dbReference>
<accession>A0ABU3GBZ9</accession>
<name>A0ABU3GBZ9_9MICO</name>
<evidence type="ECO:0000259" key="1">
    <source>
        <dbReference type="Pfam" id="PF04422"/>
    </source>
</evidence>
<dbReference type="PANTHER" id="PTHR31332">
    <property type="entry name" value="7-HYDROXYMETHYL CHLOROPHYLL A REDUCTASE, CHLOROPLASTIC"/>
    <property type="match status" value="1"/>
</dbReference>
<feature type="domain" description="Coenzyme F420 hydrogenase/dehydrogenase beta subunit N-terminal" evidence="1">
    <location>
        <begin position="90"/>
        <end position="165"/>
    </location>
</feature>
<comment type="caution">
    <text evidence="3">The sequence shown here is derived from an EMBL/GenBank/DDBJ whole genome shotgun (WGS) entry which is preliminary data.</text>
</comment>
<gene>
    <name evidence="3" type="ORF">Q9S71_09360</name>
</gene>
<evidence type="ECO:0000313" key="4">
    <source>
        <dbReference type="Proteomes" id="UP001251849"/>
    </source>
</evidence>
<feature type="domain" description="Coenzyme F420 hydrogenase/dehydrogenase beta subunit C-terminal" evidence="2">
    <location>
        <begin position="170"/>
        <end position="329"/>
    </location>
</feature>
<evidence type="ECO:0000313" key="3">
    <source>
        <dbReference type="EMBL" id="MDT3317030.1"/>
    </source>
</evidence>
<keyword evidence="4" id="KW-1185">Reference proteome</keyword>
<dbReference type="InterPro" id="IPR007516">
    <property type="entry name" value="Co_F420_Hydgase/DH_bsu_N"/>
</dbReference>
<sequence>MRANRDLLADAVDAVVRNDNCTGCGVCALVSDRITMGLSADGFMRPTVAPRGGDDDAARTFQASCPGVRLRAPDSEGSTHWLFGRVVAAWEGHAVDDFVRRAGSSGGVLTALTAFLVDVGEAAVVTGAAQDASRPKRTVPVTITSREEALAAAGSRYAPVSVPSAWNGGGMVGKPCEVAGLRQYLDATSGDDPILLSFFCAGTPSQHATDGLVQKLGGDPEQLTSLRYRGDGWPGRFVFTGAASGSQDYNESWGHHLGRQLQSRCKICPDGTGEHADIAVGDFWATDERGFPTFDEGEGSSVVIARTRRGAALIERAVAAKVLALSPIDLDDVARVQPLQSERRAVQLGRSLGRLLAGFRVPRFRGYGALVLALKNPQRNIRAARGTRSRARRSRRA</sequence>
<dbReference type="InterPro" id="IPR045220">
    <property type="entry name" value="FRHB/FDHB/HCAR-like"/>
</dbReference>
<dbReference type="EMBL" id="JAUZVV010000002">
    <property type="protein sequence ID" value="MDT3317030.1"/>
    <property type="molecule type" value="Genomic_DNA"/>
</dbReference>
<dbReference type="RefSeq" id="WP_311861988.1">
    <property type="nucleotide sequence ID" value="NZ_JAUZVV010000002.1"/>
</dbReference>
<dbReference type="InterPro" id="IPR007525">
    <property type="entry name" value="FrhB_FdhB_C"/>
</dbReference>
<reference evidence="3 4" key="1">
    <citation type="submission" date="2023-08" db="EMBL/GenBank/DDBJ databases">
        <title>Microbacterium aquilitoris sp. nov. and Microbacterium gwkjibeachense sp. nov., isolated from beach.</title>
        <authorList>
            <person name="Lee S.D."/>
            <person name="Yang H."/>
            <person name="Kim I."/>
        </authorList>
    </citation>
    <scope>NUCLEOTIDE SEQUENCE [LARGE SCALE GENOMIC DNA]</scope>
    <source>
        <strain evidence="3 4">KSW4-11</strain>
    </source>
</reference>
<organism evidence="3 4">
    <name type="scientific">Microbacterium gawkjiense</name>
    <dbReference type="NCBI Taxonomy" id="3067309"/>
    <lineage>
        <taxon>Bacteria</taxon>
        <taxon>Bacillati</taxon>
        <taxon>Actinomycetota</taxon>
        <taxon>Actinomycetes</taxon>
        <taxon>Micrococcales</taxon>
        <taxon>Microbacteriaceae</taxon>
        <taxon>Microbacterium</taxon>
    </lineage>
</organism>
<dbReference type="PANTHER" id="PTHR31332:SF0">
    <property type="entry name" value="7-HYDROXYMETHYL CHLOROPHYLL A REDUCTASE, CHLOROPLASTIC"/>
    <property type="match status" value="1"/>
</dbReference>
<dbReference type="Pfam" id="PF04422">
    <property type="entry name" value="FrhB_FdhB_N"/>
    <property type="match status" value="1"/>
</dbReference>
<evidence type="ECO:0000259" key="2">
    <source>
        <dbReference type="Pfam" id="PF04432"/>
    </source>
</evidence>
<protein>
    <submittedName>
        <fullName evidence="3">Coenzyme F420 hydrogenase/dehydrogenase, beta subunit C-terminal domain</fullName>
    </submittedName>
</protein>